<keyword evidence="1" id="KW-1133">Transmembrane helix</keyword>
<dbReference type="EMBL" id="BAAAQK010000025">
    <property type="protein sequence ID" value="GAA1870213.1"/>
    <property type="molecule type" value="Genomic_DNA"/>
</dbReference>
<feature type="transmembrane region" description="Helical" evidence="1">
    <location>
        <begin position="178"/>
        <end position="196"/>
    </location>
</feature>
<feature type="transmembrane region" description="Helical" evidence="1">
    <location>
        <begin position="53"/>
        <end position="77"/>
    </location>
</feature>
<dbReference type="InterPro" id="IPR012867">
    <property type="entry name" value="DUF1648"/>
</dbReference>
<feature type="transmembrane region" description="Helical" evidence="1">
    <location>
        <begin position="202"/>
        <end position="219"/>
    </location>
</feature>
<dbReference type="Proteomes" id="UP001500449">
    <property type="component" value="Unassembled WGS sequence"/>
</dbReference>
<keyword evidence="1" id="KW-0472">Membrane</keyword>
<evidence type="ECO:0000313" key="3">
    <source>
        <dbReference type="EMBL" id="GAA1870213.1"/>
    </source>
</evidence>
<name>A0ABN2NI26_9PSEU</name>
<evidence type="ECO:0000259" key="2">
    <source>
        <dbReference type="Pfam" id="PF07853"/>
    </source>
</evidence>
<feature type="domain" description="DUF1648" evidence="2">
    <location>
        <begin position="23"/>
        <end position="58"/>
    </location>
</feature>
<evidence type="ECO:0000256" key="1">
    <source>
        <dbReference type="SAM" id="Phobius"/>
    </source>
</evidence>
<keyword evidence="1" id="KW-0812">Transmembrane</keyword>
<sequence length="314" mass="31352">MDGTRRRALLTGLPSVVAAVPGIVLLARAWDGLPEVVATHFGLGGAANGFGTRATLLGTVIVLPLVLGGLFGLIGAMTPGRRGAGFDPAKILGAASWAGGGLLGTIGVLLVLANRTATAERLPLGGLLLGLGVAVALGVVGALVMPRSTLQPGADVPTPALELGAGERASWSGSCSSVFVTALGGVLVVAGLLLFWATPGPAGAIMGAAGLLVLLFGSARTTVDRRGLTVGLGVFGWPRIRIPLEEVASASTEDVAALQYGGLGYRIVPGGVGVIVRPGPALVVTRRSGRRLTVTVDHPETAAALLNGLRSRAG</sequence>
<feature type="transmembrane region" description="Helical" evidence="1">
    <location>
        <begin position="124"/>
        <end position="144"/>
    </location>
</feature>
<feature type="transmembrane region" description="Helical" evidence="1">
    <location>
        <begin position="89"/>
        <end position="112"/>
    </location>
</feature>
<proteinExistence type="predicted"/>
<dbReference type="RefSeq" id="WP_344424256.1">
    <property type="nucleotide sequence ID" value="NZ_BAAAQK010000025.1"/>
</dbReference>
<organism evidence="3 4">
    <name type="scientific">Pseudonocardia ailaonensis</name>
    <dbReference type="NCBI Taxonomy" id="367279"/>
    <lineage>
        <taxon>Bacteria</taxon>
        <taxon>Bacillati</taxon>
        <taxon>Actinomycetota</taxon>
        <taxon>Actinomycetes</taxon>
        <taxon>Pseudonocardiales</taxon>
        <taxon>Pseudonocardiaceae</taxon>
        <taxon>Pseudonocardia</taxon>
    </lineage>
</organism>
<keyword evidence="4" id="KW-1185">Reference proteome</keyword>
<comment type="caution">
    <text evidence="3">The sequence shown here is derived from an EMBL/GenBank/DDBJ whole genome shotgun (WGS) entry which is preliminary data.</text>
</comment>
<evidence type="ECO:0000313" key="4">
    <source>
        <dbReference type="Proteomes" id="UP001500449"/>
    </source>
</evidence>
<gene>
    <name evidence="3" type="ORF">GCM10009836_58500</name>
</gene>
<accession>A0ABN2NI26</accession>
<reference evidence="3 4" key="1">
    <citation type="journal article" date="2019" name="Int. J. Syst. Evol. Microbiol.">
        <title>The Global Catalogue of Microorganisms (GCM) 10K type strain sequencing project: providing services to taxonomists for standard genome sequencing and annotation.</title>
        <authorList>
            <consortium name="The Broad Institute Genomics Platform"/>
            <consortium name="The Broad Institute Genome Sequencing Center for Infectious Disease"/>
            <person name="Wu L."/>
            <person name="Ma J."/>
        </authorList>
    </citation>
    <scope>NUCLEOTIDE SEQUENCE [LARGE SCALE GENOMIC DNA]</scope>
    <source>
        <strain evidence="3 4">JCM 16009</strain>
    </source>
</reference>
<protein>
    <recommendedName>
        <fullName evidence="2">DUF1648 domain-containing protein</fullName>
    </recommendedName>
</protein>
<dbReference type="Pfam" id="PF07853">
    <property type="entry name" value="DUF1648"/>
    <property type="match status" value="1"/>
</dbReference>